<keyword evidence="1" id="KW-1133">Transmembrane helix</keyword>
<reference evidence="3" key="1">
    <citation type="submission" date="2016-10" db="EMBL/GenBank/DDBJ databases">
        <authorList>
            <person name="Varghese N."/>
            <person name="Submissions S."/>
        </authorList>
    </citation>
    <scope>NUCLEOTIDE SEQUENCE [LARGE SCALE GENOMIC DNA]</scope>
    <source>
        <strain evidence="3">DSM 43163</strain>
    </source>
</reference>
<keyword evidence="3" id="KW-1185">Reference proteome</keyword>
<dbReference type="Proteomes" id="UP000236723">
    <property type="component" value="Unassembled WGS sequence"/>
</dbReference>
<protein>
    <submittedName>
        <fullName evidence="2">Uncharacterized protein</fullName>
    </submittedName>
</protein>
<dbReference type="AlphaFoldDB" id="A0A1H6B5Y5"/>
<keyword evidence="1" id="KW-0812">Transmembrane</keyword>
<keyword evidence="1" id="KW-0472">Membrane</keyword>
<evidence type="ECO:0000313" key="2">
    <source>
        <dbReference type="EMBL" id="SEG56239.1"/>
    </source>
</evidence>
<evidence type="ECO:0000313" key="3">
    <source>
        <dbReference type="Proteomes" id="UP000236723"/>
    </source>
</evidence>
<proteinExistence type="predicted"/>
<name>A0A1H6B5Y5_9ACTN</name>
<gene>
    <name evidence="2" type="ORF">SAMN04489712_106297</name>
</gene>
<feature type="transmembrane region" description="Helical" evidence="1">
    <location>
        <begin position="25"/>
        <end position="46"/>
    </location>
</feature>
<evidence type="ECO:0000256" key="1">
    <source>
        <dbReference type="SAM" id="Phobius"/>
    </source>
</evidence>
<accession>A0A1H6B5Y5</accession>
<sequence length="162" mass="17928">MSFLGGIGAVVLARFTDVISGGTGWLALQVGIIATLVFSFVGFTLFGREAKNVQAQFDRRFAEQGIRGAARVVNYRDPGPGARKKNLIMHMELELELPDRIDPARWYWGVVPSTDIARLTTAERLPCLVLWDGQALVRLYARQDIAAPHLDGEYIDLAPRTS</sequence>
<dbReference type="EMBL" id="FNVO01000006">
    <property type="protein sequence ID" value="SEG56239.1"/>
    <property type="molecule type" value="Genomic_DNA"/>
</dbReference>
<organism evidence="2 3">
    <name type="scientific">Thermomonospora echinospora</name>
    <dbReference type="NCBI Taxonomy" id="1992"/>
    <lineage>
        <taxon>Bacteria</taxon>
        <taxon>Bacillati</taxon>
        <taxon>Actinomycetota</taxon>
        <taxon>Actinomycetes</taxon>
        <taxon>Streptosporangiales</taxon>
        <taxon>Thermomonosporaceae</taxon>
        <taxon>Thermomonospora</taxon>
    </lineage>
</organism>